<proteinExistence type="predicted"/>
<dbReference type="InterPro" id="IPR004117">
    <property type="entry name" value="7tm6_olfct_rcpt"/>
</dbReference>
<dbReference type="PANTHER" id="PTHR21137">
    <property type="entry name" value="ODORANT RECEPTOR"/>
    <property type="match status" value="1"/>
</dbReference>
<reference evidence="11" key="1">
    <citation type="submission" date="2022-03" db="EMBL/GenBank/DDBJ databases">
        <authorList>
            <person name="Martin H S."/>
        </authorList>
    </citation>
    <scope>NUCLEOTIDE SEQUENCE</scope>
</reference>
<evidence type="ECO:0000256" key="6">
    <source>
        <dbReference type="ARBA" id="ARBA00022989"/>
    </source>
</evidence>
<evidence type="ECO:0000256" key="10">
    <source>
        <dbReference type="SAM" id="Phobius"/>
    </source>
</evidence>
<name>A0ABN8IC26_9NEOP</name>
<keyword evidence="9" id="KW-0807">Transducer</keyword>
<keyword evidence="7 10" id="KW-0472">Membrane</keyword>
<organism evidence="11 12">
    <name type="scientific">Iphiclides podalirius</name>
    <name type="common">scarce swallowtail</name>
    <dbReference type="NCBI Taxonomy" id="110791"/>
    <lineage>
        <taxon>Eukaryota</taxon>
        <taxon>Metazoa</taxon>
        <taxon>Ecdysozoa</taxon>
        <taxon>Arthropoda</taxon>
        <taxon>Hexapoda</taxon>
        <taxon>Insecta</taxon>
        <taxon>Pterygota</taxon>
        <taxon>Neoptera</taxon>
        <taxon>Endopterygota</taxon>
        <taxon>Lepidoptera</taxon>
        <taxon>Glossata</taxon>
        <taxon>Ditrysia</taxon>
        <taxon>Papilionoidea</taxon>
        <taxon>Papilionidae</taxon>
        <taxon>Papilioninae</taxon>
        <taxon>Iphiclides</taxon>
    </lineage>
</organism>
<feature type="non-terminal residue" evidence="11">
    <location>
        <position position="146"/>
    </location>
</feature>
<keyword evidence="8" id="KW-0675">Receptor</keyword>
<accession>A0ABN8IC26</accession>
<evidence type="ECO:0000256" key="8">
    <source>
        <dbReference type="ARBA" id="ARBA00023170"/>
    </source>
</evidence>
<feature type="transmembrane region" description="Helical" evidence="10">
    <location>
        <begin position="27"/>
        <end position="49"/>
    </location>
</feature>
<keyword evidence="6 10" id="KW-1133">Transmembrane helix</keyword>
<keyword evidence="2" id="KW-1003">Cell membrane</keyword>
<feature type="transmembrane region" description="Helical" evidence="10">
    <location>
        <begin position="61"/>
        <end position="80"/>
    </location>
</feature>
<keyword evidence="5" id="KW-0552">Olfaction</keyword>
<dbReference type="PANTHER" id="PTHR21137:SF35">
    <property type="entry name" value="ODORANT RECEPTOR 19A-RELATED"/>
    <property type="match status" value="1"/>
</dbReference>
<evidence type="ECO:0000256" key="9">
    <source>
        <dbReference type="ARBA" id="ARBA00023224"/>
    </source>
</evidence>
<evidence type="ECO:0000256" key="3">
    <source>
        <dbReference type="ARBA" id="ARBA00022606"/>
    </source>
</evidence>
<sequence>MEVLKRIKECHRHHTFLLTQYKRFNTLISPVMFIYVLVCSIGICCTVIQLSLDNVSTTQKLWVLEYASTLAIQLFLYCWHSNEIAVESDRADRGVFESNWWKADLFLRKQLLLLSGKLARPLIMNAGPFTALSIPTFVDVRITMRI</sequence>
<evidence type="ECO:0000256" key="1">
    <source>
        <dbReference type="ARBA" id="ARBA00004651"/>
    </source>
</evidence>
<evidence type="ECO:0000256" key="5">
    <source>
        <dbReference type="ARBA" id="ARBA00022725"/>
    </source>
</evidence>
<evidence type="ECO:0000256" key="4">
    <source>
        <dbReference type="ARBA" id="ARBA00022692"/>
    </source>
</evidence>
<keyword evidence="4 10" id="KW-0812">Transmembrane</keyword>
<comment type="subcellular location">
    <subcellularLocation>
        <location evidence="1">Cell membrane</location>
        <topology evidence="1">Multi-pass membrane protein</topology>
    </subcellularLocation>
</comment>
<evidence type="ECO:0000313" key="11">
    <source>
        <dbReference type="EMBL" id="CAH2054240.1"/>
    </source>
</evidence>
<evidence type="ECO:0000313" key="12">
    <source>
        <dbReference type="Proteomes" id="UP000837857"/>
    </source>
</evidence>
<keyword evidence="3" id="KW-0716">Sensory transduction</keyword>
<evidence type="ECO:0000256" key="7">
    <source>
        <dbReference type="ARBA" id="ARBA00023136"/>
    </source>
</evidence>
<dbReference type="Proteomes" id="UP000837857">
    <property type="component" value="Chromosome 21"/>
</dbReference>
<dbReference type="EMBL" id="OW152833">
    <property type="protein sequence ID" value="CAH2054240.1"/>
    <property type="molecule type" value="Genomic_DNA"/>
</dbReference>
<protein>
    <submittedName>
        <fullName evidence="11">Uncharacterized protein</fullName>
    </submittedName>
</protein>
<dbReference type="Pfam" id="PF02949">
    <property type="entry name" value="7tm_6"/>
    <property type="match status" value="1"/>
</dbReference>
<evidence type="ECO:0000256" key="2">
    <source>
        <dbReference type="ARBA" id="ARBA00022475"/>
    </source>
</evidence>
<gene>
    <name evidence="11" type="ORF">IPOD504_LOCUS8543</name>
</gene>
<keyword evidence="12" id="KW-1185">Reference proteome</keyword>